<dbReference type="EMBL" id="JAEEGA010000010">
    <property type="protein sequence ID" value="MBP1042364.1"/>
    <property type="molecule type" value="Genomic_DNA"/>
</dbReference>
<sequence>MFEINFKIVETEESEAFIGEYGYFSFTIDNENYGMIIEEEIEDFSVSLYDWFFSYLKSLEILETENYVLINDIESFNVWIEMCRDKEIVSVSKVSRDKVEQGGWVRREKLSDVDYKFWKDKKVLFSDFRTEILEKSAVYLADLIKLNSLENNKVLELNDLVTKLKAN</sequence>
<dbReference type="RefSeq" id="WP_209529488.1">
    <property type="nucleotide sequence ID" value="NZ_JAEEGA010000010.1"/>
</dbReference>
<accession>A0A940P672</accession>
<evidence type="ECO:0000313" key="1">
    <source>
        <dbReference type="EMBL" id="MBP1042364.1"/>
    </source>
</evidence>
<organism evidence="1 2">
    <name type="scientific">Vagococcus allomyrinae</name>
    <dbReference type="NCBI Taxonomy" id="2794353"/>
    <lineage>
        <taxon>Bacteria</taxon>
        <taxon>Bacillati</taxon>
        <taxon>Bacillota</taxon>
        <taxon>Bacilli</taxon>
        <taxon>Lactobacillales</taxon>
        <taxon>Enterococcaceae</taxon>
        <taxon>Vagococcus</taxon>
    </lineage>
</organism>
<proteinExistence type="predicted"/>
<name>A0A940P672_9ENTE</name>
<dbReference type="Proteomes" id="UP000674938">
    <property type="component" value="Unassembled WGS sequence"/>
</dbReference>
<reference evidence="1" key="1">
    <citation type="submission" date="2020-12" db="EMBL/GenBank/DDBJ databases">
        <title>Vagococcus allomyrinae sp. nov. and Enterococcus lavae sp. nov., isolated from the larvae of Allomyrina dichotoma.</title>
        <authorList>
            <person name="Lee S.D."/>
        </authorList>
    </citation>
    <scope>NUCLEOTIDE SEQUENCE</scope>
    <source>
        <strain evidence="1">BWB3-3</strain>
    </source>
</reference>
<protein>
    <submittedName>
        <fullName evidence="1">Uncharacterized protein</fullName>
    </submittedName>
</protein>
<comment type="caution">
    <text evidence="1">The sequence shown here is derived from an EMBL/GenBank/DDBJ whole genome shotgun (WGS) entry which is preliminary data.</text>
</comment>
<keyword evidence="2" id="KW-1185">Reference proteome</keyword>
<dbReference type="AlphaFoldDB" id="A0A940P672"/>
<gene>
    <name evidence="1" type="ORF">I6N95_15190</name>
</gene>
<evidence type="ECO:0000313" key="2">
    <source>
        <dbReference type="Proteomes" id="UP000674938"/>
    </source>
</evidence>